<dbReference type="AlphaFoldDB" id="A0A932MNC3"/>
<feature type="region of interest" description="Disordered" evidence="1">
    <location>
        <begin position="179"/>
        <end position="202"/>
    </location>
</feature>
<dbReference type="InterPro" id="IPR029032">
    <property type="entry name" value="AhpD-like"/>
</dbReference>
<reference evidence="2" key="1">
    <citation type="submission" date="2020-07" db="EMBL/GenBank/DDBJ databases">
        <title>Huge and variable diversity of episymbiotic CPR bacteria and DPANN archaea in groundwater ecosystems.</title>
        <authorList>
            <person name="He C.Y."/>
            <person name="Keren R."/>
            <person name="Whittaker M."/>
            <person name="Farag I.F."/>
            <person name="Doudna J."/>
            <person name="Cate J.H.D."/>
            <person name="Banfield J.F."/>
        </authorList>
    </citation>
    <scope>NUCLEOTIDE SEQUENCE</scope>
    <source>
        <strain evidence="2">NC_groundwater_763_Ag_S-0.2um_68_21</strain>
    </source>
</reference>
<protein>
    <recommendedName>
        <fullName evidence="4">Carboxymuconolactone decarboxylase-like domain-containing protein</fullName>
    </recommendedName>
</protein>
<accession>A0A932MNC3</accession>
<evidence type="ECO:0000313" key="2">
    <source>
        <dbReference type="EMBL" id="MBI3128575.1"/>
    </source>
</evidence>
<organism evidence="2 3">
    <name type="scientific">Tectimicrobiota bacterium</name>
    <dbReference type="NCBI Taxonomy" id="2528274"/>
    <lineage>
        <taxon>Bacteria</taxon>
        <taxon>Pseudomonadati</taxon>
        <taxon>Nitrospinota/Tectimicrobiota group</taxon>
        <taxon>Candidatus Tectimicrobiota</taxon>
    </lineage>
</organism>
<gene>
    <name evidence="2" type="ORF">HYZ11_13300</name>
</gene>
<evidence type="ECO:0000256" key="1">
    <source>
        <dbReference type="SAM" id="MobiDB-lite"/>
    </source>
</evidence>
<dbReference type="EMBL" id="JACPUR010000032">
    <property type="protein sequence ID" value="MBI3128575.1"/>
    <property type="molecule type" value="Genomic_DNA"/>
</dbReference>
<dbReference type="Proteomes" id="UP000782312">
    <property type="component" value="Unassembled WGS sequence"/>
</dbReference>
<evidence type="ECO:0000313" key="3">
    <source>
        <dbReference type="Proteomes" id="UP000782312"/>
    </source>
</evidence>
<name>A0A932MNC3_UNCTE</name>
<sequence>MPIIRPLEDDQIKEKGWDRILRRCREVQAPDELFVRILAHAPGYAKAIHDAMHMSHAEGNVPHKLKEIIRIQLARRAGDTYFANLRSEKAKKEGLTEELIEAGCSAGFETDPRFTPAEKWALRYAWLMYREPKKIDKAFYEEGKRHWSEAQIMELGGMIALHYGMQAFMRTLGAFPMRDPRGNPVEEEQAREIYGPKVPERE</sequence>
<dbReference type="Gene3D" id="1.20.1290.10">
    <property type="entry name" value="AhpD-like"/>
    <property type="match status" value="1"/>
</dbReference>
<proteinExistence type="predicted"/>
<dbReference type="SUPFAM" id="SSF69118">
    <property type="entry name" value="AhpD-like"/>
    <property type="match status" value="1"/>
</dbReference>
<evidence type="ECO:0008006" key="4">
    <source>
        <dbReference type="Google" id="ProtNLM"/>
    </source>
</evidence>
<comment type="caution">
    <text evidence="2">The sequence shown here is derived from an EMBL/GenBank/DDBJ whole genome shotgun (WGS) entry which is preliminary data.</text>
</comment>